<sequence>MAKISYNKKLLKSSVRILSPPSPSEARPQDLRFRTILTAPSILSISLYRRSQLNKIKKRDDDLMLEQPSSQKKRRRLEEGEAKGGNRNKAEGNGDAPLLQEKEAPITLEFEGIQVSLAPVQDGGEVQLEGSDPLSDFPLANELLPQLNANFDPELEENEVFPNLSHSITQRIWDLLEGDATNSPSLGVKCD</sequence>
<gene>
    <name evidence="2" type="ORF">A4A49_61170</name>
</gene>
<feature type="compositionally biased region" description="Basic and acidic residues" evidence="1">
    <location>
        <begin position="76"/>
        <end position="92"/>
    </location>
</feature>
<dbReference type="AlphaFoldDB" id="A0A314KZA3"/>
<evidence type="ECO:0000313" key="3">
    <source>
        <dbReference type="Proteomes" id="UP000187609"/>
    </source>
</evidence>
<dbReference type="Proteomes" id="UP000187609">
    <property type="component" value="Unassembled WGS sequence"/>
</dbReference>
<feature type="region of interest" description="Disordered" evidence="1">
    <location>
        <begin position="59"/>
        <end position="98"/>
    </location>
</feature>
<accession>A0A314KZA3</accession>
<dbReference type="EMBL" id="MJEQ01000663">
    <property type="protein sequence ID" value="OIT34736.1"/>
    <property type="molecule type" value="Genomic_DNA"/>
</dbReference>
<protein>
    <submittedName>
        <fullName evidence="2">Uncharacterized protein</fullName>
    </submittedName>
</protein>
<organism evidence="2 3">
    <name type="scientific">Nicotiana attenuata</name>
    <name type="common">Coyote tobacco</name>
    <dbReference type="NCBI Taxonomy" id="49451"/>
    <lineage>
        <taxon>Eukaryota</taxon>
        <taxon>Viridiplantae</taxon>
        <taxon>Streptophyta</taxon>
        <taxon>Embryophyta</taxon>
        <taxon>Tracheophyta</taxon>
        <taxon>Spermatophyta</taxon>
        <taxon>Magnoliopsida</taxon>
        <taxon>eudicotyledons</taxon>
        <taxon>Gunneridae</taxon>
        <taxon>Pentapetalae</taxon>
        <taxon>asterids</taxon>
        <taxon>lamiids</taxon>
        <taxon>Solanales</taxon>
        <taxon>Solanaceae</taxon>
        <taxon>Nicotianoideae</taxon>
        <taxon>Nicotianeae</taxon>
        <taxon>Nicotiana</taxon>
    </lineage>
</organism>
<dbReference type="Gramene" id="OIT34736">
    <property type="protein sequence ID" value="OIT34736"/>
    <property type="gene ID" value="A4A49_61170"/>
</dbReference>
<reference evidence="2" key="1">
    <citation type="submission" date="2016-11" db="EMBL/GenBank/DDBJ databases">
        <title>The genome of Nicotiana attenuata.</title>
        <authorList>
            <person name="Xu S."/>
            <person name="Brockmoeller T."/>
            <person name="Gaquerel E."/>
            <person name="Navarro A."/>
            <person name="Kuhl H."/>
            <person name="Gase K."/>
            <person name="Ling Z."/>
            <person name="Zhou W."/>
            <person name="Kreitzer C."/>
            <person name="Stanke M."/>
            <person name="Tang H."/>
            <person name="Lyons E."/>
            <person name="Pandey P."/>
            <person name="Pandey S.P."/>
            <person name="Timmermann B."/>
            <person name="Baldwin I.T."/>
        </authorList>
    </citation>
    <scope>NUCLEOTIDE SEQUENCE [LARGE SCALE GENOMIC DNA]</scope>
    <source>
        <strain evidence="2">UT</strain>
    </source>
</reference>
<keyword evidence="3" id="KW-1185">Reference proteome</keyword>
<proteinExistence type="predicted"/>
<evidence type="ECO:0000256" key="1">
    <source>
        <dbReference type="SAM" id="MobiDB-lite"/>
    </source>
</evidence>
<evidence type="ECO:0000313" key="2">
    <source>
        <dbReference type="EMBL" id="OIT34736.1"/>
    </source>
</evidence>
<comment type="caution">
    <text evidence="2">The sequence shown here is derived from an EMBL/GenBank/DDBJ whole genome shotgun (WGS) entry which is preliminary data.</text>
</comment>
<name>A0A314KZA3_NICAT</name>